<keyword evidence="3" id="KW-1185">Reference proteome</keyword>
<dbReference type="EMBL" id="JAESVG020000003">
    <property type="protein sequence ID" value="KAG8629191.1"/>
    <property type="molecule type" value="Genomic_DNA"/>
</dbReference>
<evidence type="ECO:0000313" key="2">
    <source>
        <dbReference type="EMBL" id="KAG8629191.1"/>
    </source>
</evidence>
<feature type="compositionally biased region" description="Polar residues" evidence="1">
    <location>
        <begin position="43"/>
        <end position="54"/>
    </location>
</feature>
<evidence type="ECO:0000313" key="3">
    <source>
        <dbReference type="Proteomes" id="UP000809789"/>
    </source>
</evidence>
<reference evidence="2" key="1">
    <citation type="submission" date="2021-07" db="EMBL/GenBank/DDBJ databases">
        <title>Elsinoe batatas strain:CRI-CJ2 Genome sequencing and assembly.</title>
        <authorList>
            <person name="Huang L."/>
        </authorList>
    </citation>
    <scope>NUCLEOTIDE SEQUENCE</scope>
    <source>
        <strain evidence="2">CRI-CJ2</strain>
    </source>
</reference>
<feature type="region of interest" description="Disordered" evidence="1">
    <location>
        <begin position="126"/>
        <end position="188"/>
    </location>
</feature>
<sequence>MSHVTPNVDGLRPSSQPHIRNAWNPKLLTFSLHHTSLAIYNTQLQPPSTINNQNEGGEGGGAAGGDQKQGDTGKGGNLSTQQDGGNSSGGDGGDASIGDVSVNKGASMNVGDGSYDDSVNIGGNANGGANGGNTNVGETKGEANGGSNDAKSEGGVGGDGADGGSGGKTGMETVSSPTTGGPGGSASVPMSLYRRRSILPTHLYVRATVPESEALEYLKSGKPVPEEFKADLEAQGWHKPAVKKRSATVTPAIAKALEEQGWTQGNKKRSVPYEG</sequence>
<protein>
    <submittedName>
        <fullName evidence="2">Uncharacterized protein</fullName>
    </submittedName>
</protein>
<name>A0A8K0PGP6_9PEZI</name>
<evidence type="ECO:0000256" key="1">
    <source>
        <dbReference type="SAM" id="MobiDB-lite"/>
    </source>
</evidence>
<feature type="region of interest" description="Disordered" evidence="1">
    <location>
        <begin position="43"/>
        <end position="103"/>
    </location>
</feature>
<dbReference type="AlphaFoldDB" id="A0A8K0PGP6"/>
<organism evidence="2 3">
    <name type="scientific">Elsinoe batatas</name>
    <dbReference type="NCBI Taxonomy" id="2601811"/>
    <lineage>
        <taxon>Eukaryota</taxon>
        <taxon>Fungi</taxon>
        <taxon>Dikarya</taxon>
        <taxon>Ascomycota</taxon>
        <taxon>Pezizomycotina</taxon>
        <taxon>Dothideomycetes</taxon>
        <taxon>Dothideomycetidae</taxon>
        <taxon>Myriangiales</taxon>
        <taxon>Elsinoaceae</taxon>
        <taxon>Elsinoe</taxon>
    </lineage>
</organism>
<feature type="compositionally biased region" description="Gly residues" evidence="1">
    <location>
        <begin position="86"/>
        <end position="95"/>
    </location>
</feature>
<proteinExistence type="predicted"/>
<gene>
    <name evidence="2" type="ORF">KVT40_003056</name>
</gene>
<comment type="caution">
    <text evidence="2">The sequence shown here is derived from an EMBL/GenBank/DDBJ whole genome shotgun (WGS) entry which is preliminary data.</text>
</comment>
<feature type="compositionally biased region" description="Gly residues" evidence="1">
    <location>
        <begin position="154"/>
        <end position="169"/>
    </location>
</feature>
<feature type="compositionally biased region" description="Low complexity" evidence="1">
    <location>
        <begin position="173"/>
        <end position="188"/>
    </location>
</feature>
<accession>A0A8K0PGP6</accession>
<dbReference type="OrthoDB" id="10430980at2759"/>
<dbReference type="Proteomes" id="UP000809789">
    <property type="component" value="Unassembled WGS sequence"/>
</dbReference>